<keyword evidence="1" id="KW-0997">Cell inner membrane</keyword>
<feature type="transmembrane region" description="Helical" evidence="1">
    <location>
        <begin position="244"/>
        <end position="266"/>
    </location>
</feature>
<keyword evidence="4" id="KW-1185">Reference proteome</keyword>
<feature type="transmembrane region" description="Helical" evidence="1">
    <location>
        <begin position="311"/>
        <end position="331"/>
    </location>
</feature>
<comment type="subcellular location">
    <subcellularLocation>
        <location evidence="1">Cell inner membrane</location>
        <topology evidence="1">Multi-pass membrane protein</topology>
    </subcellularLocation>
</comment>
<keyword evidence="1" id="KW-0739">Sodium transport</keyword>
<dbReference type="PANTHER" id="PTHR36178">
    <property type="entry name" value="SLR0625 PROTEIN"/>
    <property type="match status" value="1"/>
</dbReference>
<keyword evidence="1" id="KW-0812">Transmembrane</keyword>
<feature type="transmembrane region" description="Helical" evidence="1">
    <location>
        <begin position="64"/>
        <end position="83"/>
    </location>
</feature>
<evidence type="ECO:0000313" key="3">
    <source>
        <dbReference type="EMBL" id="SHI70697.1"/>
    </source>
</evidence>
<gene>
    <name evidence="1" type="primary">gltS</name>
    <name evidence="3" type="ORF">SAMN05444000_102281</name>
</gene>
<evidence type="ECO:0000313" key="4">
    <source>
        <dbReference type="Proteomes" id="UP000183982"/>
    </source>
</evidence>
<feature type="transmembrane region" description="Helical" evidence="1">
    <location>
        <begin position="286"/>
        <end position="305"/>
    </location>
</feature>
<feature type="transmembrane region" description="Helical" evidence="1">
    <location>
        <begin position="162"/>
        <end position="182"/>
    </location>
</feature>
<keyword evidence="1" id="KW-1133">Transmembrane helix</keyword>
<keyword evidence="1" id="KW-0813">Transport</keyword>
<name>A0A1M6DBP9_9RHOB</name>
<dbReference type="Proteomes" id="UP000183982">
    <property type="component" value="Unassembled WGS sequence"/>
</dbReference>
<dbReference type="EMBL" id="FQZQ01000002">
    <property type="protein sequence ID" value="SHI70697.1"/>
    <property type="molecule type" value="Genomic_DNA"/>
</dbReference>
<dbReference type="NCBIfam" id="TIGR00210">
    <property type="entry name" value="gltS"/>
    <property type="match status" value="1"/>
</dbReference>
<dbReference type="Pfam" id="PF03616">
    <property type="entry name" value="Glt_symporter"/>
    <property type="match status" value="1"/>
</dbReference>
<keyword evidence="1" id="KW-0406">Ion transport</keyword>
<keyword evidence="1" id="KW-0915">Sodium</keyword>
<keyword evidence="1" id="KW-1003">Cell membrane</keyword>
<reference evidence="4" key="1">
    <citation type="submission" date="2016-11" db="EMBL/GenBank/DDBJ databases">
        <authorList>
            <person name="Varghese N."/>
            <person name="Submissions S."/>
        </authorList>
    </citation>
    <scope>NUCLEOTIDE SEQUENCE [LARGE SCALE GENOMIC DNA]</scope>
    <source>
        <strain evidence="4">DSM 100564</strain>
    </source>
</reference>
<dbReference type="PANTHER" id="PTHR36178:SF1">
    <property type="entry name" value="SODIUM_GLUTAMATE SYMPORTER"/>
    <property type="match status" value="1"/>
</dbReference>
<feature type="transmembrane region" description="Helical" evidence="1">
    <location>
        <begin position="41"/>
        <end position="58"/>
    </location>
</feature>
<feature type="transmembrane region" description="Helical" evidence="1">
    <location>
        <begin position="221"/>
        <end position="238"/>
    </location>
</feature>
<feature type="transmembrane region" description="Helical" evidence="1">
    <location>
        <begin position="95"/>
        <end position="121"/>
    </location>
</feature>
<proteinExistence type="inferred from homology"/>
<accession>A0A1M6DBP9</accession>
<dbReference type="InterPro" id="IPR004445">
    <property type="entry name" value="GltS"/>
</dbReference>
<dbReference type="AlphaFoldDB" id="A0A1M6DBP9"/>
<comment type="similarity">
    <text evidence="1">Belongs to the glutamate:Na(+) symporter (ESS) (TC 2.A.27) family.</text>
</comment>
<keyword evidence="1" id="KW-0029">Amino-acid transport</keyword>
<keyword evidence="1" id="KW-0769">Symport</keyword>
<dbReference type="RefSeq" id="WP_175556883.1">
    <property type="nucleotide sequence ID" value="NZ_FQZQ01000002.1"/>
</dbReference>
<comment type="function">
    <text evidence="1">Catalyzes the sodium-dependent transport of glutamate.</text>
</comment>
<evidence type="ECO:0000256" key="1">
    <source>
        <dbReference type="HAMAP-Rule" id="MF_02062"/>
    </source>
</evidence>
<feature type="transmembrane region" description="Helical" evidence="1">
    <location>
        <begin position="12"/>
        <end position="29"/>
    </location>
</feature>
<feature type="transmembrane region" description="Helical" evidence="1">
    <location>
        <begin position="376"/>
        <end position="399"/>
    </location>
</feature>
<keyword evidence="1" id="KW-0472">Membrane</keyword>
<dbReference type="STRING" id="1470563.SAMN05444000_102281"/>
<dbReference type="GO" id="GO:0015501">
    <property type="term" value="F:glutamate:sodium symporter activity"/>
    <property type="evidence" value="ECO:0007669"/>
    <property type="project" value="UniProtKB-UniRule"/>
</dbReference>
<dbReference type="GO" id="GO:0015813">
    <property type="term" value="P:L-glutamate transmembrane transport"/>
    <property type="evidence" value="ECO:0007669"/>
    <property type="project" value="UniProtKB-UniRule"/>
</dbReference>
<sequence>MDPIAIDGRQTIIIAILALYLGKYANAKISILRKLNIPDPIIGGLSVSILFSLIYLAFGFEFEFAADLQIELLIVFFTALGLSTTFETMRKGGKLFAIFAVAAVVFMILQNGVGGLVAYAAGLDPLIGLLGGSVSMAGGPGIAAAWASVFESDYGIASASEVGIAFATVGMVLGGVLGGPVASRLVKRHKLTPETDAVLSIGVAHSETEVEISYDSMLRTILTMALTIGIGTGIHYLLDQVNFNLPTFAACLIGGILVINLGPLMFRKLKFPKPNQSRSLALISELSIGLALVMSLMTMQLWTLASVGPAIFLILAIQTVMAVAFAGIVLFRLMGSDYESAAMASGFVGVFLGVTSTGLANISAAEKSYGAAPRALLIIPLIGAFVVELTNPIITQLFIQLFS</sequence>
<organism evidence="3 4">
    <name type="scientific">Shimia gijangensis</name>
    <dbReference type="NCBI Taxonomy" id="1470563"/>
    <lineage>
        <taxon>Bacteria</taxon>
        <taxon>Pseudomonadati</taxon>
        <taxon>Pseudomonadota</taxon>
        <taxon>Alphaproteobacteria</taxon>
        <taxon>Rhodobacterales</taxon>
        <taxon>Roseobacteraceae</taxon>
    </lineage>
</organism>
<feature type="transmembrane region" description="Helical" evidence="1">
    <location>
        <begin position="343"/>
        <end position="364"/>
    </location>
</feature>
<evidence type="ECO:0000256" key="2">
    <source>
        <dbReference type="NCBIfam" id="TIGR00210"/>
    </source>
</evidence>
<protein>
    <recommendedName>
        <fullName evidence="1 2">Sodium/glutamate symporter</fullName>
    </recommendedName>
</protein>
<dbReference type="HAMAP" id="MF_02062">
    <property type="entry name" value="GltS"/>
    <property type="match status" value="1"/>
</dbReference>
<dbReference type="GO" id="GO:0005886">
    <property type="term" value="C:plasma membrane"/>
    <property type="evidence" value="ECO:0007669"/>
    <property type="project" value="UniProtKB-SubCell"/>
</dbReference>